<sequence>MEDKHASAFESAAAAESNGVSSAASHGADHGWQKVTYAKRQKKKPNKADATNDSRANSNKLAANGMLPGSDGVFKSLELQSEDRRRRILEARRVAEEGFDDAPVRSKQRTRDYNDYDSDDDDEADHQAENGKAEEAKKVKQKKPKKPKVTVAEAAAKIDAADLGAFLVDISIVDVPFSHIPDAVYKTSADWINQRSPEALSSFVLWALDGILADLASQQTVAKGSKKAVQQVSSKSQVAIFAVLAMVLRRKPDALIAVLPSLRDNTKYQGQDKLPVIVWMVTQASVGDLSVGLFAWSRILLPIVTSKSGNPQSRDLVLQLVEKILSTPKARPVLVNGAVRKGERLIPPPSFEILLRATFPTSSARIKATERFEAIYPTLKEVALGGSPGSKSMKQVGQQMFNFAIKAAGENNPELSKEAAGICIWCFSQNAECYKQWERVYQDNIEASVAILKKLSDDWKEQSAKLSPDPLRDTLNGFKLKNEKLLTTGADSRQGLFKDGDKYTKIILGRVTRSHGCTACLTVTVLALAVGFVFLSPSLESWDVQKLSAVFNPQH</sequence>
<gene>
    <name evidence="2" type="ORF">PIB30_032638</name>
</gene>
<feature type="compositionally biased region" description="Acidic residues" evidence="1">
    <location>
        <begin position="115"/>
        <end position="124"/>
    </location>
</feature>
<accession>A0ABU6WC39</accession>
<proteinExistence type="predicted"/>
<dbReference type="PANTHER" id="PTHR13448:SF14">
    <property type="entry name" value="F26K24.17 PROTEIN"/>
    <property type="match status" value="1"/>
</dbReference>
<reference evidence="2 3" key="1">
    <citation type="journal article" date="2023" name="Plants (Basel)">
        <title>Bridging the Gap: Combining Genomics and Transcriptomics Approaches to Understand Stylosanthes scabra, an Orphan Legume from the Brazilian Caatinga.</title>
        <authorList>
            <person name="Ferreira-Neto J.R.C."/>
            <person name="da Silva M.D."/>
            <person name="Binneck E."/>
            <person name="de Melo N.F."/>
            <person name="da Silva R.H."/>
            <person name="de Melo A.L.T.M."/>
            <person name="Pandolfi V."/>
            <person name="Bustamante F.O."/>
            <person name="Brasileiro-Vidal A.C."/>
            <person name="Benko-Iseppon A.M."/>
        </authorList>
    </citation>
    <scope>NUCLEOTIDE SEQUENCE [LARGE SCALE GENOMIC DNA]</scope>
    <source>
        <tissue evidence="2">Leaves</tissue>
    </source>
</reference>
<comment type="caution">
    <text evidence="2">The sequence shown here is derived from an EMBL/GenBank/DDBJ whole genome shotgun (WGS) entry which is preliminary data.</text>
</comment>
<feature type="region of interest" description="Disordered" evidence="1">
    <location>
        <begin position="1"/>
        <end position="81"/>
    </location>
</feature>
<dbReference type="PANTHER" id="PTHR13448">
    <property type="entry name" value="TRANSMEMBRANE PROTEIN 214"/>
    <property type="match status" value="1"/>
</dbReference>
<dbReference type="Proteomes" id="UP001341840">
    <property type="component" value="Unassembled WGS sequence"/>
</dbReference>
<feature type="region of interest" description="Disordered" evidence="1">
    <location>
        <begin position="99"/>
        <end position="147"/>
    </location>
</feature>
<protein>
    <recommendedName>
        <fullName evidence="4">Transmembrane protein 214-A</fullName>
    </recommendedName>
</protein>
<organism evidence="2 3">
    <name type="scientific">Stylosanthes scabra</name>
    <dbReference type="NCBI Taxonomy" id="79078"/>
    <lineage>
        <taxon>Eukaryota</taxon>
        <taxon>Viridiplantae</taxon>
        <taxon>Streptophyta</taxon>
        <taxon>Embryophyta</taxon>
        <taxon>Tracheophyta</taxon>
        <taxon>Spermatophyta</taxon>
        <taxon>Magnoliopsida</taxon>
        <taxon>eudicotyledons</taxon>
        <taxon>Gunneridae</taxon>
        <taxon>Pentapetalae</taxon>
        <taxon>rosids</taxon>
        <taxon>fabids</taxon>
        <taxon>Fabales</taxon>
        <taxon>Fabaceae</taxon>
        <taxon>Papilionoideae</taxon>
        <taxon>50 kb inversion clade</taxon>
        <taxon>dalbergioids sensu lato</taxon>
        <taxon>Dalbergieae</taxon>
        <taxon>Pterocarpus clade</taxon>
        <taxon>Stylosanthes</taxon>
    </lineage>
</organism>
<feature type="compositionally biased region" description="Low complexity" evidence="1">
    <location>
        <begin position="8"/>
        <end position="17"/>
    </location>
</feature>
<evidence type="ECO:0000313" key="3">
    <source>
        <dbReference type="Proteomes" id="UP001341840"/>
    </source>
</evidence>
<feature type="compositionally biased region" description="Basic and acidic residues" evidence="1">
    <location>
        <begin position="125"/>
        <end position="138"/>
    </location>
</feature>
<dbReference type="InterPro" id="IPR019308">
    <property type="entry name" value="TMEM214"/>
</dbReference>
<evidence type="ECO:0008006" key="4">
    <source>
        <dbReference type="Google" id="ProtNLM"/>
    </source>
</evidence>
<evidence type="ECO:0000313" key="2">
    <source>
        <dbReference type="EMBL" id="MED6182844.1"/>
    </source>
</evidence>
<dbReference type="EMBL" id="JASCZI010181387">
    <property type="protein sequence ID" value="MED6182844.1"/>
    <property type="molecule type" value="Genomic_DNA"/>
</dbReference>
<keyword evidence="3" id="KW-1185">Reference proteome</keyword>
<dbReference type="Pfam" id="PF10151">
    <property type="entry name" value="TMEM214"/>
    <property type="match status" value="1"/>
</dbReference>
<name>A0ABU6WC39_9FABA</name>
<evidence type="ECO:0000256" key="1">
    <source>
        <dbReference type="SAM" id="MobiDB-lite"/>
    </source>
</evidence>